<dbReference type="EMBL" id="JAUSVL010000001">
    <property type="protein sequence ID" value="MDQ0289280.1"/>
    <property type="molecule type" value="Genomic_DNA"/>
</dbReference>
<dbReference type="PANTHER" id="PTHR43639">
    <property type="entry name" value="OXIDOREDUCTASE, SHORT-CHAIN DEHYDROGENASE/REDUCTASE FAMILY (AFU_ORTHOLOGUE AFUA_5G02870)"/>
    <property type="match status" value="1"/>
</dbReference>
<evidence type="ECO:0000256" key="2">
    <source>
        <dbReference type="ARBA" id="ARBA00023002"/>
    </source>
</evidence>
<dbReference type="SUPFAM" id="SSF51735">
    <property type="entry name" value="NAD(P)-binding Rossmann-fold domains"/>
    <property type="match status" value="1"/>
</dbReference>
<evidence type="ECO:0000256" key="1">
    <source>
        <dbReference type="ARBA" id="ARBA00006484"/>
    </source>
</evidence>
<dbReference type="Proteomes" id="UP001238163">
    <property type="component" value="Unassembled WGS sequence"/>
</dbReference>
<dbReference type="InterPro" id="IPR036291">
    <property type="entry name" value="NAD(P)-bd_dom_sf"/>
</dbReference>
<dbReference type="PRINTS" id="PR00081">
    <property type="entry name" value="GDHRDH"/>
</dbReference>
<dbReference type="PANTHER" id="PTHR43639:SF1">
    <property type="entry name" value="SHORT-CHAIN DEHYDROGENASE_REDUCTASE FAMILY PROTEIN"/>
    <property type="match status" value="1"/>
</dbReference>
<dbReference type="Pfam" id="PF13561">
    <property type="entry name" value="adh_short_C2"/>
    <property type="match status" value="1"/>
</dbReference>
<reference evidence="4" key="1">
    <citation type="submission" date="2023-07" db="EMBL/GenBank/DDBJ databases">
        <title>Genomic Encyclopedia of Type Strains, Phase IV (KMG-IV): sequencing the most valuable type-strain genomes for metagenomic binning, comparative biology and taxonomic classification.</title>
        <authorList>
            <person name="Goeker M."/>
        </authorList>
    </citation>
    <scope>NUCLEOTIDE SEQUENCE</scope>
    <source>
        <strain evidence="4">DSM 24202</strain>
    </source>
</reference>
<comment type="similarity">
    <text evidence="1">Belongs to the short-chain dehydrogenases/reductases (SDR) family.</text>
</comment>
<dbReference type="GO" id="GO:0016491">
    <property type="term" value="F:oxidoreductase activity"/>
    <property type="evidence" value="ECO:0007669"/>
    <property type="project" value="UniProtKB-KW"/>
</dbReference>
<sequence length="262" mass="27719">MPSTVLITGAALRIGRAIAKAFAAQGDRVVIHYRHSATAAHELLAELGGEARGHRLVQADLADLGAAAQLIPDLLAQGLSIDCLINNASHYSRRPLRDCDQQAMANAFAINFFAPFALMRAFALHCQRGCIINLLDQRVNAVDPQAGAYALAKKALRDATEAAASEWAPAIRVNAVAPGLVLPPPGVPPERMAALIHNIPSQKRSTEEDVAAACLFLAQAQAVTGQILYVDGGLHLVGGNATGERSRQDHAVSVENKIRPSP</sequence>
<proteinExistence type="inferred from homology"/>
<dbReference type="AlphaFoldDB" id="A0AAE3VF27"/>
<name>A0AAE3VF27_9BACT</name>
<dbReference type="Gene3D" id="3.40.50.720">
    <property type="entry name" value="NAD(P)-binding Rossmann-like Domain"/>
    <property type="match status" value="1"/>
</dbReference>
<organism evidence="4 5">
    <name type="scientific">Oligosphaera ethanolica</name>
    <dbReference type="NCBI Taxonomy" id="760260"/>
    <lineage>
        <taxon>Bacteria</taxon>
        <taxon>Pseudomonadati</taxon>
        <taxon>Lentisphaerota</taxon>
        <taxon>Oligosphaeria</taxon>
        <taxon>Oligosphaerales</taxon>
        <taxon>Oligosphaeraceae</taxon>
        <taxon>Oligosphaera</taxon>
    </lineage>
</organism>
<feature type="region of interest" description="Disordered" evidence="3">
    <location>
        <begin position="240"/>
        <end position="262"/>
    </location>
</feature>
<evidence type="ECO:0000256" key="3">
    <source>
        <dbReference type="SAM" id="MobiDB-lite"/>
    </source>
</evidence>
<keyword evidence="2" id="KW-0560">Oxidoreductase</keyword>
<evidence type="ECO:0000313" key="4">
    <source>
        <dbReference type="EMBL" id="MDQ0289280.1"/>
    </source>
</evidence>
<protein>
    <submittedName>
        <fullName evidence="4">NAD(P)-dependent dehydrogenase (Short-subunit alcohol dehydrogenase family)</fullName>
    </submittedName>
</protein>
<accession>A0AAE3VF27</accession>
<dbReference type="InterPro" id="IPR002347">
    <property type="entry name" value="SDR_fam"/>
</dbReference>
<gene>
    <name evidence="4" type="ORF">J3R75_001387</name>
</gene>
<keyword evidence="5" id="KW-1185">Reference proteome</keyword>
<feature type="compositionally biased region" description="Basic and acidic residues" evidence="3">
    <location>
        <begin position="244"/>
        <end position="262"/>
    </location>
</feature>
<dbReference type="RefSeq" id="WP_307260684.1">
    <property type="nucleotide sequence ID" value="NZ_JAUSVL010000001.1"/>
</dbReference>
<evidence type="ECO:0000313" key="5">
    <source>
        <dbReference type="Proteomes" id="UP001238163"/>
    </source>
</evidence>
<comment type="caution">
    <text evidence="4">The sequence shown here is derived from an EMBL/GenBank/DDBJ whole genome shotgun (WGS) entry which is preliminary data.</text>
</comment>